<organism evidence="1">
    <name type="scientific">Ditylum brightwellii</name>
    <dbReference type="NCBI Taxonomy" id="49249"/>
    <lineage>
        <taxon>Eukaryota</taxon>
        <taxon>Sar</taxon>
        <taxon>Stramenopiles</taxon>
        <taxon>Ochrophyta</taxon>
        <taxon>Bacillariophyta</taxon>
        <taxon>Mediophyceae</taxon>
        <taxon>Lithodesmiophycidae</taxon>
        <taxon>Lithodesmiales</taxon>
        <taxon>Lithodesmiaceae</taxon>
        <taxon>Ditylum</taxon>
    </lineage>
</organism>
<protein>
    <submittedName>
        <fullName evidence="1">Uncharacterized protein</fullName>
    </submittedName>
</protein>
<sequence length="130" mass="13957">MFDSSKWTLIASGSAESVDSGAVTSPFSVEVPSGEVQAFYIHGISRSIISQDGGGSSTSVVYKSDDNIEIRTGDVYKSDENMEIRTGRGLYSGGVFSTGYGEAFFRVVYLVEDMVPITGQIPIFRGCLIC</sequence>
<gene>
    <name evidence="1" type="ORF">DBRI00130_LOCUS32758</name>
</gene>
<evidence type="ECO:0000313" key="1">
    <source>
        <dbReference type="EMBL" id="CAE4641043.1"/>
    </source>
</evidence>
<dbReference type="AlphaFoldDB" id="A0A7S4VNW5"/>
<dbReference type="EMBL" id="HBNS01042120">
    <property type="protein sequence ID" value="CAE4641043.1"/>
    <property type="molecule type" value="Transcribed_RNA"/>
</dbReference>
<name>A0A7S4VNW5_9STRA</name>
<accession>A0A7S4VNW5</accession>
<proteinExistence type="predicted"/>
<reference evidence="1" key="1">
    <citation type="submission" date="2021-01" db="EMBL/GenBank/DDBJ databases">
        <authorList>
            <person name="Corre E."/>
            <person name="Pelletier E."/>
            <person name="Niang G."/>
            <person name="Scheremetjew M."/>
            <person name="Finn R."/>
            <person name="Kale V."/>
            <person name="Holt S."/>
            <person name="Cochrane G."/>
            <person name="Meng A."/>
            <person name="Brown T."/>
            <person name="Cohen L."/>
        </authorList>
    </citation>
    <scope>NUCLEOTIDE SEQUENCE</scope>
    <source>
        <strain evidence="1">GSO104</strain>
    </source>
</reference>